<name>A0A9W6FFE7_9FIRM</name>
<dbReference type="RefSeq" id="WP_191427567.1">
    <property type="nucleotide sequence ID" value="NZ_BSCH01000006.1"/>
</dbReference>
<accession>A0A9W6FFE7</accession>
<proteinExistence type="predicted"/>
<sequence>MDSKDYGFCYRIAFECIGKENGIERMIHEIADRVGATVIITNIYGEIVGECDILHLRNRKEHYDKMIRSLILKELEQEERKEELEELSEAVMRPIEVKHNIEGFVVVLFPDSEEKENWREIVHVIAKTVAIELEYHKDRTWCSISMERQIVSEIVLGGKKEMGEDIHIKEKMEQNYLIPGFLLGIVWSGDHRRYGQLQHIRNQIYEKDQELLSYLSGECLYLLFTGKKEEQKTTELLRAISQASEVQVCVGSLFSDKEEILSRKRFLEQAMQTGNRMDPEREFLVVKENFLETICSYVVKESGFKGYYCEELERLRKEDLQKGTEFYRSLKQYLLSGNNVGMAAKKLFVHRNTMIYRLQKIDEIMKIDPNEPDTARLLLISMVLQELIDKSNKKVDEERNLR</sequence>
<evidence type="ECO:0000313" key="3">
    <source>
        <dbReference type="Proteomes" id="UP001145094"/>
    </source>
</evidence>
<feature type="domain" description="PucR C-terminal helix-turn-helix" evidence="1">
    <location>
        <begin position="328"/>
        <end position="381"/>
    </location>
</feature>
<evidence type="ECO:0000313" key="2">
    <source>
        <dbReference type="EMBL" id="GLG89780.1"/>
    </source>
</evidence>
<dbReference type="InterPro" id="IPR025736">
    <property type="entry name" value="PucR_C-HTH_dom"/>
</dbReference>
<dbReference type="Pfam" id="PF13556">
    <property type="entry name" value="HTH_30"/>
    <property type="match status" value="1"/>
</dbReference>
<dbReference type="InterPro" id="IPR051448">
    <property type="entry name" value="CdaR-like_regulators"/>
</dbReference>
<organism evidence="2 3">
    <name type="scientific">Sellimonas catena</name>
    <dbReference type="NCBI Taxonomy" id="2994035"/>
    <lineage>
        <taxon>Bacteria</taxon>
        <taxon>Bacillati</taxon>
        <taxon>Bacillota</taxon>
        <taxon>Clostridia</taxon>
        <taxon>Lachnospirales</taxon>
        <taxon>Lachnospiraceae</taxon>
        <taxon>Sellimonas</taxon>
    </lineage>
</organism>
<dbReference type="PANTHER" id="PTHR33744">
    <property type="entry name" value="CARBOHYDRATE DIACID REGULATOR"/>
    <property type="match status" value="1"/>
</dbReference>
<dbReference type="EMBL" id="BSCH01000006">
    <property type="protein sequence ID" value="GLG89780.1"/>
    <property type="molecule type" value="Genomic_DNA"/>
</dbReference>
<gene>
    <name evidence="2" type="ORF">Selli2_12070</name>
</gene>
<protein>
    <recommendedName>
        <fullName evidence="1">PucR C-terminal helix-turn-helix domain-containing protein</fullName>
    </recommendedName>
</protein>
<dbReference type="Proteomes" id="UP001145094">
    <property type="component" value="Unassembled WGS sequence"/>
</dbReference>
<reference evidence="2" key="3">
    <citation type="journal article" date="2023" name="Int. J. Syst. Evol. Microbiol.">
        <title>Sellimonas catena sp. nov., isolated from human faeces.</title>
        <authorList>
            <person name="Hisatomi A."/>
            <person name="Ohkuma M."/>
            <person name="Sakamoto M."/>
        </authorList>
    </citation>
    <scope>NUCLEOTIDE SEQUENCE</scope>
    <source>
        <strain evidence="2">18CBH55</strain>
    </source>
</reference>
<dbReference type="AlphaFoldDB" id="A0A9W6FFE7"/>
<comment type="caution">
    <text evidence="2">The sequence shown here is derived from an EMBL/GenBank/DDBJ whole genome shotgun (WGS) entry which is preliminary data.</text>
</comment>
<reference evidence="2" key="1">
    <citation type="submission" date="2022-11" db="EMBL/GenBank/DDBJ databases">
        <title>Draft genome sequence of Sellimonas catena strain 18CBH55.</title>
        <authorList>
            <person name="Atsushi H."/>
            <person name="Moriya O."/>
            <person name="Mitsuo S."/>
        </authorList>
    </citation>
    <scope>NUCLEOTIDE SEQUENCE</scope>
    <source>
        <strain evidence="2">18CBH55</strain>
    </source>
</reference>
<evidence type="ECO:0000259" key="1">
    <source>
        <dbReference type="Pfam" id="PF13556"/>
    </source>
</evidence>
<reference evidence="2" key="2">
    <citation type="submission" date="2022-11" db="EMBL/GenBank/DDBJ databases">
        <title>Draft genome sequence of Sellimonas catena strain 18CBH55.</title>
        <authorList>
            <person name="Hisatomi A."/>
            <person name="Ohkuma M."/>
            <person name="Sakamoto M."/>
        </authorList>
    </citation>
    <scope>NUCLEOTIDE SEQUENCE</scope>
    <source>
        <strain evidence="2">18CBH55</strain>
    </source>
</reference>
<dbReference type="Gene3D" id="1.10.10.2840">
    <property type="entry name" value="PucR C-terminal helix-turn-helix domain"/>
    <property type="match status" value="1"/>
</dbReference>
<dbReference type="InterPro" id="IPR042070">
    <property type="entry name" value="PucR_C-HTH_sf"/>
</dbReference>